<dbReference type="Gene3D" id="4.10.1080.10">
    <property type="entry name" value="TSP type-3 repeat"/>
    <property type="match status" value="1"/>
</dbReference>
<sequence>MKKYTKNITNHIFGFALLLLFGTLELSAQRRNLEMAAGAGNPTGNGPVTVATGATSSTVITLQENTSGSVFATYTPTLTATISLRNQYPNIGEGNPTYPPMLFGGSNDASTTAPPGTAIFPLMNTIGTVANGNFTNTATATAGTGIEVAVNRAVGISIYSYPLYTSQSAFTGRYYMGDITITFSRPVNNPVIHLADMGATKTTNYRSSYSSEFDLDLTGSFPNTMTMTRLSGTTNFSLNTTTNQILHSNSADPAPSTNGSVRFNGNNITVIKLKTYLRGSSNPQTYTSGAPTYTNWSGPAGSSSPFWQAERISLGVSLSEIKPSGTVYRDNDGSATIDGGGTGGGTWNTANTLYVNAISSTGNVLATAAVDASGIFTFDPGGNLIAGNVVKFQLSKNQGIVGQPAPAKELPPGWTTVGESTVGGTSDGTPDGEFTLTLGSADINNDSTYRFGIVATAVCNAGTTAPSVQNISNVCPSTTANLNTAHTGTTPTGTDLVWFTTNNPSTGTQLTATQLANAGAGTYYAFYKSTTVANCYSPVSNAVTVTINSCPVLSCSGTANIPPSGTFTVNGVTITSSYTGDVKTYPNGPFNTCSSDQLSANSLWIGQFSPWSLTLNFNKPVNNVVLLLGAAGHTYNENFIFNSNGGTVSIYSDSPANCLSTINGNEILSGASTTGGDGGGRFRISAPSNFTTLTINGAGGQNGSLLGFCSSSIVEVCNAGTAGSSQTITSGTAPSALNLTGSNGTIQWQVSTDNVTFTNISGANAASYSPGVLTATRYYRAVTTLGSCTSTSNVVTITVTPSCTNSGNNSVNLNSLYTGTHPNAPSTVIEWWTTPTRAAGTKVADPSNVTVSGTYYAFFYDTVNNCWNTDNSTSSVMVKILPPCPCVISPSNPDSDGDGIADDCDLDDDNDGILDSLEGPISLKDSAFRLYNAVHFIWTSKWIVYVTGVTGTIVTYTPYNGSATTATIPASGILSINLNSSQIPDWPLNQVTSGKYVSITSSAPVSVLQEIFGDVVNIQEIAVVYPKSTWGTKYTVNTHFYTSSEYNETGLTIFSAVNNNAVTVKNKAGATVASFTLNDGQNYVFDLGPSVDINGYTITSTQNIGVMVALKCANSPGSSCDNTLEYLLPDRLLGTRFLTKSSSHKTKMMITATQNNTVVKVNGIVMSSLNEGDTYNYIQNFDTAEIVETNKAVQFTRVVPYSRAYDNGDSGDGDPSVTTVLDITKATLGPALLTIPPSMQKYNFLTIFVRTSDTSKILYNGNPRTWWTPFSQDPSYSYTTITNSNGIVPGAISRVSSTTGDVPFITDWYGVGTDVSDATPLSIGGVNLATGATSANSLKDTDGDGIPDYLDLDSDNDGCLDALEGDENVTTSMLVDAAPGLSVGSGSAALNKNLCAGTGCRDTNGVPTVVNSGGAADLGGDLGQGIGTSIDALIQDAVCLIPPFCYKPAATGTPLETKHGITALARAGENNSNWPMVRSGAWTALESKEKGFVVNRVATTASLSSITNPVEGMMVYDQEAACLKVYTVKEGETTAAWHCLTTQTCPDTFN</sequence>
<keyword evidence="2" id="KW-1185">Reference proteome</keyword>
<proteinExistence type="predicted"/>
<dbReference type="STRING" id="421072.SAMN04488097_0493"/>
<dbReference type="Proteomes" id="UP000028623">
    <property type="component" value="Unassembled WGS sequence"/>
</dbReference>
<evidence type="ECO:0008006" key="3">
    <source>
        <dbReference type="Google" id="ProtNLM"/>
    </source>
</evidence>
<organism evidence="1 2">
    <name type="scientific">Epilithonimonas lactis</name>
    <dbReference type="NCBI Taxonomy" id="421072"/>
    <lineage>
        <taxon>Bacteria</taxon>
        <taxon>Pseudomonadati</taxon>
        <taxon>Bacteroidota</taxon>
        <taxon>Flavobacteriia</taxon>
        <taxon>Flavobacteriales</taxon>
        <taxon>Weeksellaceae</taxon>
        <taxon>Chryseobacterium group</taxon>
        <taxon>Epilithonimonas</taxon>
    </lineage>
</organism>
<dbReference type="RefSeq" id="WP_034976862.1">
    <property type="nucleotide sequence ID" value="NZ_FOFI01000001.1"/>
</dbReference>
<dbReference type="SUPFAM" id="SSF103647">
    <property type="entry name" value="TSP type-3 repeat"/>
    <property type="match status" value="2"/>
</dbReference>
<name>A0A085BF79_9FLAO</name>
<comment type="caution">
    <text evidence="1">The sequence shown here is derived from an EMBL/GenBank/DDBJ whole genome shotgun (WGS) entry which is preliminary data.</text>
</comment>
<accession>A0A085BF79</accession>
<reference evidence="1 2" key="1">
    <citation type="submission" date="2014-07" db="EMBL/GenBank/DDBJ databases">
        <title>Epilithonimonas lactis LMG 22401 Genome.</title>
        <authorList>
            <person name="Pipes S.E."/>
            <person name="Stropko S.J."/>
        </authorList>
    </citation>
    <scope>NUCLEOTIDE SEQUENCE [LARGE SCALE GENOMIC DNA]</scope>
    <source>
        <strain evidence="1 2">LMG 24401</strain>
    </source>
</reference>
<evidence type="ECO:0000313" key="2">
    <source>
        <dbReference type="Proteomes" id="UP000028623"/>
    </source>
</evidence>
<dbReference type="eggNOG" id="COG3209">
    <property type="taxonomic scope" value="Bacteria"/>
</dbReference>
<protein>
    <recommendedName>
        <fullName evidence="3">Ig-like domain-containing protein</fullName>
    </recommendedName>
</protein>
<dbReference type="Gene3D" id="2.60.40.2700">
    <property type="match status" value="1"/>
</dbReference>
<gene>
    <name evidence="1" type="ORF">IO89_12990</name>
</gene>
<dbReference type="InterPro" id="IPR028974">
    <property type="entry name" value="TSP_type-3_rpt"/>
</dbReference>
<dbReference type="OrthoDB" id="2582440at2"/>
<evidence type="ECO:0000313" key="1">
    <source>
        <dbReference type="EMBL" id="KFC21124.1"/>
    </source>
</evidence>
<dbReference type="GO" id="GO:0005509">
    <property type="term" value="F:calcium ion binding"/>
    <property type="evidence" value="ECO:0007669"/>
    <property type="project" value="InterPro"/>
</dbReference>
<dbReference type="EMBL" id="JPLY01000004">
    <property type="protein sequence ID" value="KFC21124.1"/>
    <property type="molecule type" value="Genomic_DNA"/>
</dbReference>